<gene>
    <name evidence="2" type="ORF">EG339_15775</name>
</gene>
<keyword evidence="3" id="KW-1185">Reference proteome</keyword>
<accession>A0A3G6TWY8</accession>
<sequence length="88" mass="9841">MKKTQLELFSLIIITVGIVFFYWILGNNFTGRKIILAAVIVLNGVGILVNIKHLDAYHKSTYTALMGYHAALGFMILVTVLAFLEIIK</sequence>
<protein>
    <submittedName>
        <fullName evidence="2">Uncharacterized protein</fullName>
    </submittedName>
</protein>
<proteinExistence type="predicted"/>
<dbReference type="RefSeq" id="WP_123870891.1">
    <property type="nucleotide sequence ID" value="NZ_CP033931.1"/>
</dbReference>
<dbReference type="EMBL" id="CP033932">
    <property type="protein sequence ID" value="AZB25941.1"/>
    <property type="molecule type" value="Genomic_DNA"/>
</dbReference>
<reference evidence="3" key="1">
    <citation type="submission" date="2018-11" db="EMBL/GenBank/DDBJ databases">
        <title>Proposal to divide the Flavobacteriaceae and reorganize its genera based on Amino Acid Identity values calculated from whole genome sequences.</title>
        <authorList>
            <person name="Nicholson A.C."/>
            <person name="Gulvik C.A."/>
            <person name="Whitney A.M."/>
            <person name="Humrighouse B.W."/>
            <person name="Bell M."/>
            <person name="Holmes B."/>
            <person name="Steigerwalt A.G."/>
            <person name="Villarma A."/>
            <person name="Sheth M."/>
            <person name="Batra D."/>
            <person name="Pryor J."/>
            <person name="Bernardet J.-F."/>
            <person name="Hugo C."/>
            <person name="Kampfer P."/>
            <person name="Newman J."/>
            <person name="McQuiston J.R."/>
        </authorList>
    </citation>
    <scope>NUCLEOTIDE SEQUENCE [LARGE SCALE GENOMIC DNA]</scope>
    <source>
        <strain evidence="3">G0229</strain>
    </source>
</reference>
<organism evidence="2 3">
    <name type="scientific">Chryseobacterium bernardetii</name>
    <dbReference type="NCBI Taxonomy" id="1241978"/>
    <lineage>
        <taxon>Bacteria</taxon>
        <taxon>Pseudomonadati</taxon>
        <taxon>Bacteroidota</taxon>
        <taxon>Flavobacteriia</taxon>
        <taxon>Flavobacteriales</taxon>
        <taxon>Weeksellaceae</taxon>
        <taxon>Chryseobacterium group</taxon>
        <taxon>Chryseobacterium</taxon>
    </lineage>
</organism>
<feature type="transmembrane region" description="Helical" evidence="1">
    <location>
        <begin position="66"/>
        <end position="87"/>
    </location>
</feature>
<feature type="transmembrane region" description="Helical" evidence="1">
    <location>
        <begin position="6"/>
        <end position="25"/>
    </location>
</feature>
<dbReference type="AlphaFoldDB" id="A0A3G6TWY8"/>
<keyword evidence="1" id="KW-1133">Transmembrane helix</keyword>
<evidence type="ECO:0000256" key="1">
    <source>
        <dbReference type="SAM" id="Phobius"/>
    </source>
</evidence>
<keyword evidence="1" id="KW-0812">Transmembrane</keyword>
<evidence type="ECO:0000313" key="3">
    <source>
        <dbReference type="Proteomes" id="UP000271193"/>
    </source>
</evidence>
<dbReference type="OrthoDB" id="1274210at2"/>
<dbReference type="GeneID" id="99066271"/>
<feature type="transmembrane region" description="Helical" evidence="1">
    <location>
        <begin position="34"/>
        <end position="54"/>
    </location>
</feature>
<evidence type="ECO:0000313" key="2">
    <source>
        <dbReference type="EMBL" id="AZB25941.1"/>
    </source>
</evidence>
<dbReference type="KEGG" id="cben:EG339_15775"/>
<keyword evidence="1" id="KW-0472">Membrane</keyword>
<name>A0A3G6TWY8_9FLAO</name>
<dbReference type="Proteomes" id="UP000271193">
    <property type="component" value="Chromosome"/>
</dbReference>